<feature type="domain" description="RNA polymerase sigma-70 region 2" evidence="6">
    <location>
        <begin position="19"/>
        <end position="87"/>
    </location>
</feature>
<dbReference type="Pfam" id="PF04542">
    <property type="entry name" value="Sigma70_r2"/>
    <property type="match status" value="1"/>
</dbReference>
<dbReference type="InterPro" id="IPR014284">
    <property type="entry name" value="RNA_pol_sigma-70_dom"/>
</dbReference>
<dbReference type="EMBL" id="VIFM01000006">
    <property type="protein sequence ID" value="TQF17575.1"/>
    <property type="molecule type" value="Genomic_DNA"/>
</dbReference>
<comment type="similarity">
    <text evidence="1">Belongs to the sigma-70 factor family. ECF subfamily.</text>
</comment>
<dbReference type="SUPFAM" id="SSF88946">
    <property type="entry name" value="Sigma2 domain of RNA polymerase sigma factors"/>
    <property type="match status" value="1"/>
</dbReference>
<dbReference type="GO" id="GO:0006352">
    <property type="term" value="P:DNA-templated transcription initiation"/>
    <property type="evidence" value="ECO:0007669"/>
    <property type="project" value="InterPro"/>
</dbReference>
<keyword evidence="5" id="KW-0804">Transcription</keyword>
<evidence type="ECO:0000256" key="4">
    <source>
        <dbReference type="ARBA" id="ARBA00023125"/>
    </source>
</evidence>
<dbReference type="PANTHER" id="PTHR43133">
    <property type="entry name" value="RNA POLYMERASE ECF-TYPE SIGMA FACTO"/>
    <property type="match status" value="1"/>
</dbReference>
<evidence type="ECO:0000313" key="8">
    <source>
        <dbReference type="EMBL" id="TQF17575.1"/>
    </source>
</evidence>
<evidence type="ECO:0000256" key="2">
    <source>
        <dbReference type="ARBA" id="ARBA00023015"/>
    </source>
</evidence>
<dbReference type="InterPro" id="IPR013249">
    <property type="entry name" value="RNA_pol_sigma70_r4_t2"/>
</dbReference>
<accession>A0A540X8F2</accession>
<dbReference type="PANTHER" id="PTHR43133:SF8">
    <property type="entry name" value="RNA POLYMERASE SIGMA FACTOR HI_1459-RELATED"/>
    <property type="match status" value="1"/>
</dbReference>
<dbReference type="AlphaFoldDB" id="A0A540X8F2"/>
<dbReference type="GO" id="GO:0003677">
    <property type="term" value="F:DNA binding"/>
    <property type="evidence" value="ECO:0007669"/>
    <property type="project" value="UniProtKB-KW"/>
</dbReference>
<dbReference type="InterPro" id="IPR007627">
    <property type="entry name" value="RNA_pol_sigma70_r2"/>
</dbReference>
<sequence length="202" mass="23259">MRPEQEESSASGSTRFEALWSQHQRALLRICERTLGDLDAAREAMSRTGVRVWLQMSRSSSQEEWPWALLRRVAINVCIDLQRERRRQSWRWTSLDEELGDGAELEAARPCGEQEEQQLQALLLELLESLPPQLRACARLAFVEQQGYADIAATLRLTPANVRKIVERSRKRLVQPLAQAGVIRDEASFHRWLSGRRKRTDG</sequence>
<gene>
    <name evidence="8" type="ORF">FJV41_02915</name>
</gene>
<evidence type="ECO:0000256" key="5">
    <source>
        <dbReference type="ARBA" id="ARBA00023163"/>
    </source>
</evidence>
<dbReference type="SUPFAM" id="SSF88659">
    <property type="entry name" value="Sigma3 and sigma4 domains of RNA polymerase sigma factors"/>
    <property type="match status" value="1"/>
</dbReference>
<protein>
    <submittedName>
        <fullName evidence="8">Sigma-70 family RNA polymerase sigma factor</fullName>
    </submittedName>
</protein>
<dbReference type="InterPro" id="IPR013325">
    <property type="entry name" value="RNA_pol_sigma_r2"/>
</dbReference>
<dbReference type="Pfam" id="PF08281">
    <property type="entry name" value="Sigma70_r4_2"/>
    <property type="match status" value="1"/>
</dbReference>
<feature type="domain" description="RNA polymerase sigma factor 70 region 4 type 2" evidence="7">
    <location>
        <begin position="122"/>
        <end position="173"/>
    </location>
</feature>
<dbReference type="InterPro" id="IPR013324">
    <property type="entry name" value="RNA_pol_sigma_r3/r4-like"/>
</dbReference>
<evidence type="ECO:0000256" key="3">
    <source>
        <dbReference type="ARBA" id="ARBA00023082"/>
    </source>
</evidence>
<reference evidence="8 9" key="1">
    <citation type="submission" date="2019-06" db="EMBL/GenBank/DDBJ databases">
        <authorList>
            <person name="Livingstone P."/>
            <person name="Whitworth D."/>
        </authorList>
    </citation>
    <scope>NUCLEOTIDE SEQUENCE [LARGE SCALE GENOMIC DNA]</scope>
    <source>
        <strain evidence="8 9">AM401</strain>
    </source>
</reference>
<name>A0A540X8F2_9BACT</name>
<dbReference type="Proteomes" id="UP000315369">
    <property type="component" value="Unassembled WGS sequence"/>
</dbReference>
<evidence type="ECO:0000259" key="6">
    <source>
        <dbReference type="Pfam" id="PF04542"/>
    </source>
</evidence>
<dbReference type="GO" id="GO:0016987">
    <property type="term" value="F:sigma factor activity"/>
    <property type="evidence" value="ECO:0007669"/>
    <property type="project" value="UniProtKB-KW"/>
</dbReference>
<proteinExistence type="inferred from homology"/>
<comment type="caution">
    <text evidence="8">The sequence shown here is derived from an EMBL/GenBank/DDBJ whole genome shotgun (WGS) entry which is preliminary data.</text>
</comment>
<keyword evidence="4" id="KW-0238">DNA-binding</keyword>
<keyword evidence="2" id="KW-0805">Transcription regulation</keyword>
<dbReference type="RefSeq" id="WP_141640845.1">
    <property type="nucleotide sequence ID" value="NZ_VIFM01000006.1"/>
</dbReference>
<organism evidence="8 9">
    <name type="scientific">Myxococcus llanfairpwllgwyngyllgogerychwyrndrobwllllantysiliogogogochensis</name>
    <dbReference type="NCBI Taxonomy" id="2590453"/>
    <lineage>
        <taxon>Bacteria</taxon>
        <taxon>Pseudomonadati</taxon>
        <taxon>Myxococcota</taxon>
        <taxon>Myxococcia</taxon>
        <taxon>Myxococcales</taxon>
        <taxon>Cystobacterineae</taxon>
        <taxon>Myxococcaceae</taxon>
        <taxon>Myxococcus</taxon>
    </lineage>
</organism>
<keyword evidence="3" id="KW-0731">Sigma factor</keyword>
<evidence type="ECO:0000256" key="1">
    <source>
        <dbReference type="ARBA" id="ARBA00010641"/>
    </source>
</evidence>
<dbReference type="NCBIfam" id="TIGR02937">
    <property type="entry name" value="sigma70-ECF"/>
    <property type="match status" value="1"/>
</dbReference>
<keyword evidence="9" id="KW-1185">Reference proteome</keyword>
<evidence type="ECO:0000313" key="9">
    <source>
        <dbReference type="Proteomes" id="UP000315369"/>
    </source>
</evidence>
<dbReference type="InterPro" id="IPR039425">
    <property type="entry name" value="RNA_pol_sigma-70-like"/>
</dbReference>
<dbReference type="OrthoDB" id="7193272at2"/>
<evidence type="ECO:0000259" key="7">
    <source>
        <dbReference type="Pfam" id="PF08281"/>
    </source>
</evidence>
<dbReference type="Gene3D" id="1.10.10.10">
    <property type="entry name" value="Winged helix-like DNA-binding domain superfamily/Winged helix DNA-binding domain"/>
    <property type="match status" value="1"/>
</dbReference>
<dbReference type="Gene3D" id="1.10.1740.10">
    <property type="match status" value="1"/>
</dbReference>
<dbReference type="InterPro" id="IPR036388">
    <property type="entry name" value="WH-like_DNA-bd_sf"/>
</dbReference>